<evidence type="ECO:0000313" key="2">
    <source>
        <dbReference type="Proteomes" id="UP000316621"/>
    </source>
</evidence>
<dbReference type="Proteomes" id="UP000316621">
    <property type="component" value="Chromosome 8"/>
</dbReference>
<reference evidence="1 2" key="1">
    <citation type="journal article" date="2018" name="Science">
        <title>The opium poppy genome and morphinan production.</title>
        <authorList>
            <person name="Guo L."/>
            <person name="Winzer T."/>
            <person name="Yang X."/>
            <person name="Li Y."/>
            <person name="Ning Z."/>
            <person name="He Z."/>
            <person name="Teodor R."/>
            <person name="Lu Y."/>
            <person name="Bowser T.A."/>
            <person name="Graham I.A."/>
            <person name="Ye K."/>
        </authorList>
    </citation>
    <scope>NUCLEOTIDE SEQUENCE [LARGE SCALE GENOMIC DNA]</scope>
    <source>
        <strain evidence="2">cv. HN1</strain>
        <tissue evidence="1">Leaves</tissue>
    </source>
</reference>
<proteinExistence type="predicted"/>
<dbReference type="EMBL" id="CM010722">
    <property type="protein sequence ID" value="RZC73261.1"/>
    <property type="molecule type" value="Genomic_DNA"/>
</dbReference>
<name>A0A4Y7KM66_PAPSO</name>
<organism evidence="1 2">
    <name type="scientific">Papaver somniferum</name>
    <name type="common">Opium poppy</name>
    <dbReference type="NCBI Taxonomy" id="3469"/>
    <lineage>
        <taxon>Eukaryota</taxon>
        <taxon>Viridiplantae</taxon>
        <taxon>Streptophyta</taxon>
        <taxon>Embryophyta</taxon>
        <taxon>Tracheophyta</taxon>
        <taxon>Spermatophyta</taxon>
        <taxon>Magnoliopsida</taxon>
        <taxon>Ranunculales</taxon>
        <taxon>Papaveraceae</taxon>
        <taxon>Papaveroideae</taxon>
        <taxon>Papaver</taxon>
    </lineage>
</organism>
<gene>
    <name evidence="1" type="ORF">C5167_048744</name>
</gene>
<dbReference type="Gramene" id="RZC73261">
    <property type="protein sequence ID" value="RZC73261"/>
    <property type="gene ID" value="C5167_048744"/>
</dbReference>
<dbReference type="AlphaFoldDB" id="A0A4Y7KM66"/>
<evidence type="ECO:0000313" key="1">
    <source>
        <dbReference type="EMBL" id="RZC73261.1"/>
    </source>
</evidence>
<protein>
    <submittedName>
        <fullName evidence="1">Uncharacterized protein</fullName>
    </submittedName>
</protein>
<accession>A0A4Y7KM66</accession>
<dbReference type="PANTHER" id="PTHR35295">
    <property type="entry name" value="DNA LIGASE-LIKE PROTEIN"/>
    <property type="match status" value="1"/>
</dbReference>
<dbReference type="PANTHER" id="PTHR35295:SF1">
    <property type="entry name" value="DNA LIGASE-LIKE PROTEIN"/>
    <property type="match status" value="1"/>
</dbReference>
<keyword evidence="2" id="KW-1185">Reference proteome</keyword>
<sequence length="68" mass="7980">MIRRRVKKRLLEVKTILNDAKSKLERERQTFVKALSKSSKECENSLKDEFAKFQSVYEKFSKEKAAGV</sequence>